<dbReference type="InterPro" id="IPR050270">
    <property type="entry name" value="DegV_domain_contain"/>
</dbReference>
<dbReference type="SMART" id="SM01120">
    <property type="entry name" value="Dak2"/>
    <property type="match status" value="1"/>
</dbReference>
<sequence length="558" mass="56388">MGEGGPGPQGRLARIDAVAARRWAVTARAALAARRSEIDALNVFPVPDGDTGTNLYLTLDTALDAARAEAASSGSDSLADAAAALARTTLLAARGNSGVIFSQMVRGISEVVARVAEEPCGLGPEELTEALRRASELAYASVTRPVEGTILSVGDAAAAAAEVALKSGSELYAVVTAALAAAREALAATTAQLPALERAGVVDAGGAGYVLLLEALERVVSGGADPAPHPLEDLVPARPEWAPPSHAVEPEERAGGPAYEVMYLLADADEEAVAGLRDRLDALGDSVLVVGSHDLWNVHAHVDDAGAAIEAGVEVGRPHRIRVTRLSEAEAGRRQEPASTLAVVACSAGPGLADVFRAAGAEVVASGPGRRASTGQILEAIREAHAMAVLVLPNDADTYLAAEAAARAAADEGVEVHVVRSRAAVQGIAALAVFDAGAGVRDNLLAMTSAAASTRQGAVTVADREALTSAGWCHAGDVLGVVDGDVVAIGDDLGAVAGDVVERLLGSGGELLTVVTGEQAPADLGDSVAAAARIRRRDLEVTVLAGGQPAYPLLLGVE</sequence>
<dbReference type="GO" id="GO:0004371">
    <property type="term" value="F:glycerone kinase activity"/>
    <property type="evidence" value="ECO:0007669"/>
    <property type="project" value="InterPro"/>
</dbReference>
<dbReference type="OrthoDB" id="9760324at2"/>
<dbReference type="RefSeq" id="WP_141789006.1">
    <property type="nucleotide sequence ID" value="NZ_VFOQ01000001.1"/>
</dbReference>
<name>A0A542ZLK4_9MICO</name>
<protein>
    <recommendedName>
        <fullName evidence="1">DhaL domain-containing protein</fullName>
    </recommendedName>
</protein>
<dbReference type="SUPFAM" id="SSF101473">
    <property type="entry name" value="DhaL-like"/>
    <property type="match status" value="1"/>
</dbReference>
<proteinExistence type="predicted"/>
<dbReference type="Proteomes" id="UP000319514">
    <property type="component" value="Unassembled WGS sequence"/>
</dbReference>
<evidence type="ECO:0000313" key="3">
    <source>
        <dbReference type="Proteomes" id="UP000319514"/>
    </source>
</evidence>
<organism evidence="2 3">
    <name type="scientific">Oryzihumus leptocrescens</name>
    <dbReference type="NCBI Taxonomy" id="297536"/>
    <lineage>
        <taxon>Bacteria</taxon>
        <taxon>Bacillati</taxon>
        <taxon>Actinomycetota</taxon>
        <taxon>Actinomycetes</taxon>
        <taxon>Micrococcales</taxon>
        <taxon>Intrasporangiaceae</taxon>
        <taxon>Oryzihumus</taxon>
    </lineage>
</organism>
<dbReference type="Pfam" id="PF13684">
    <property type="entry name" value="FakA-like_C"/>
    <property type="match status" value="1"/>
</dbReference>
<feature type="domain" description="DhaL" evidence="1">
    <location>
        <begin position="18"/>
        <end position="218"/>
    </location>
</feature>
<dbReference type="PANTHER" id="PTHR33434:SF4">
    <property type="entry name" value="PHOSPHATASE PROTEIN"/>
    <property type="match status" value="1"/>
</dbReference>
<dbReference type="InterPro" id="IPR048394">
    <property type="entry name" value="FakA-like_M"/>
</dbReference>
<dbReference type="SMART" id="SM01121">
    <property type="entry name" value="Dak1_2"/>
    <property type="match status" value="1"/>
</dbReference>
<dbReference type="InterPro" id="IPR036117">
    <property type="entry name" value="DhaL_dom_sf"/>
</dbReference>
<dbReference type="InterPro" id="IPR019986">
    <property type="entry name" value="YloV-like"/>
</dbReference>
<accession>A0A542ZLK4</accession>
<evidence type="ECO:0000313" key="2">
    <source>
        <dbReference type="EMBL" id="TQL61188.1"/>
    </source>
</evidence>
<keyword evidence="3" id="KW-1185">Reference proteome</keyword>
<evidence type="ECO:0000259" key="1">
    <source>
        <dbReference type="PROSITE" id="PS51480"/>
    </source>
</evidence>
<dbReference type="AlphaFoldDB" id="A0A542ZLK4"/>
<dbReference type="InterPro" id="IPR033470">
    <property type="entry name" value="FakA-like_C"/>
</dbReference>
<gene>
    <name evidence="2" type="ORF">FB474_2593</name>
</gene>
<comment type="caution">
    <text evidence="2">The sequence shown here is derived from an EMBL/GenBank/DDBJ whole genome shotgun (WGS) entry which is preliminary data.</text>
</comment>
<dbReference type="NCBIfam" id="TIGR03599">
    <property type="entry name" value="YloV"/>
    <property type="match status" value="1"/>
</dbReference>
<dbReference type="InterPro" id="IPR004007">
    <property type="entry name" value="DhaL_dom"/>
</dbReference>
<dbReference type="Pfam" id="PF02734">
    <property type="entry name" value="Dak2"/>
    <property type="match status" value="1"/>
</dbReference>
<dbReference type="Gene3D" id="1.25.40.340">
    <property type="match status" value="1"/>
</dbReference>
<reference evidence="2 3" key="1">
    <citation type="submission" date="2019-06" db="EMBL/GenBank/DDBJ databases">
        <title>Sequencing the genomes of 1000 actinobacteria strains.</title>
        <authorList>
            <person name="Klenk H.-P."/>
        </authorList>
    </citation>
    <scope>NUCLEOTIDE SEQUENCE [LARGE SCALE GENOMIC DNA]</scope>
    <source>
        <strain evidence="2 3">DSM 18082</strain>
    </source>
</reference>
<dbReference type="EMBL" id="VFOQ01000001">
    <property type="protein sequence ID" value="TQL61188.1"/>
    <property type="molecule type" value="Genomic_DNA"/>
</dbReference>
<dbReference type="Pfam" id="PF21645">
    <property type="entry name" value="FakA-like_M"/>
    <property type="match status" value="1"/>
</dbReference>
<dbReference type="GO" id="GO:0006071">
    <property type="term" value="P:glycerol metabolic process"/>
    <property type="evidence" value="ECO:0007669"/>
    <property type="project" value="InterPro"/>
</dbReference>
<dbReference type="PROSITE" id="PS51480">
    <property type="entry name" value="DHAL"/>
    <property type="match status" value="1"/>
</dbReference>
<dbReference type="PANTHER" id="PTHR33434">
    <property type="entry name" value="DEGV DOMAIN-CONTAINING PROTEIN DR_1986-RELATED"/>
    <property type="match status" value="1"/>
</dbReference>